<dbReference type="SUPFAM" id="SSF51011">
    <property type="entry name" value="Glycosyl hydrolase domain"/>
    <property type="match status" value="1"/>
</dbReference>
<reference evidence="8" key="4">
    <citation type="submission" date="2021-06" db="EMBL/GenBank/DDBJ databases">
        <title>Collection of gut derived symbiotic bacterial strains cultured from healthy donors.</title>
        <authorList>
            <person name="Lin H."/>
            <person name="Littmann E."/>
            <person name="Pamer E.G."/>
        </authorList>
    </citation>
    <scope>NUCLEOTIDE SEQUENCE</scope>
    <source>
        <strain evidence="8">MSK.19.9</strain>
    </source>
</reference>
<reference evidence="9 11" key="1">
    <citation type="submission" date="2017-12" db="EMBL/GenBank/DDBJ databases">
        <title>Bifidobacterium longum APC/DPC strains.</title>
        <authorList>
            <person name="Arboleya S."/>
        </authorList>
    </citation>
    <scope>NUCLEOTIDE SEQUENCE [LARGE SCALE GENOMIC DNA]</scope>
    <source>
        <strain evidence="9 11">APC1503</strain>
    </source>
</reference>
<dbReference type="InterPro" id="IPR048395">
    <property type="entry name" value="Glyco_hydro_31_C"/>
</dbReference>
<evidence type="ECO:0000313" key="16">
    <source>
        <dbReference type="Proteomes" id="UP000476628"/>
    </source>
</evidence>
<reference evidence="13 14" key="3">
    <citation type="journal article" date="2019" name="Nat. Med.">
        <title>A library of human gut bacterial isolates paired with longitudinal multiomics data enables mechanistic microbiome research.</title>
        <authorList>
            <person name="Poyet M."/>
            <person name="Groussin M."/>
            <person name="Gibbons S.M."/>
            <person name="Avila-Pacheco J."/>
            <person name="Jiang X."/>
            <person name="Kearney S.M."/>
            <person name="Perrotta A.R."/>
            <person name="Berdy B."/>
            <person name="Zhao S."/>
            <person name="Lieberman T.D."/>
            <person name="Swanson P.K."/>
            <person name="Smith M."/>
            <person name="Roesemann S."/>
            <person name="Alexander J.E."/>
            <person name="Rich S.A."/>
            <person name="Livny J."/>
            <person name="Vlamakis H."/>
            <person name="Clish C."/>
            <person name="Bullock K."/>
            <person name="Deik A."/>
            <person name="Scott J."/>
            <person name="Pierce K.A."/>
            <person name="Xavier R.J."/>
            <person name="Alm E.J."/>
        </authorList>
    </citation>
    <scope>NUCLEOTIDE SEQUENCE [LARGE SCALE GENOMIC DNA]</scope>
    <source>
        <strain evidence="6 14">BIOML-A118</strain>
        <strain evidence="5 16">BIOML-A136</strain>
        <strain evidence="4 15">BIOML-A166</strain>
        <strain evidence="3 17">BIOML-A320</strain>
        <strain evidence="7 13">BIOML-A75</strain>
    </source>
</reference>
<evidence type="ECO:0000313" key="15">
    <source>
        <dbReference type="Proteomes" id="UP000461165"/>
    </source>
</evidence>
<dbReference type="EMBL" id="WDUB01000007">
    <property type="protein sequence ID" value="KAB7203330.1"/>
    <property type="molecule type" value="Genomic_DNA"/>
</dbReference>
<dbReference type="EMBL" id="WDTJ01000007">
    <property type="protein sequence ID" value="KAB7235510.1"/>
    <property type="molecule type" value="Genomic_DNA"/>
</dbReference>
<dbReference type="Proteomes" id="UP000476628">
    <property type="component" value="Unassembled WGS sequence"/>
</dbReference>
<dbReference type="EMBL" id="WEAY01000009">
    <property type="protein sequence ID" value="KAB6838085.1"/>
    <property type="molecule type" value="Genomic_DNA"/>
</dbReference>
<evidence type="ECO:0000313" key="5">
    <source>
        <dbReference type="EMBL" id="KAB7203330.1"/>
    </source>
</evidence>
<name>A0A2N0T459_BIFLN</name>
<dbReference type="Pfam" id="PF17137">
    <property type="entry name" value="DUF5110"/>
    <property type="match status" value="1"/>
</dbReference>
<sequence>MDDALRLRHRMIPYLHTMNWRASRTGLPLVEPMYWGSPDIDAAYHVPNEYMFGTELLAAPITEPMDKSSRRGKADVWLPQGDWFDFFTGRRYSASSPNGRRMTVWRPLDGIPVFAKAGGIVPMQPLSEGDSINSVDNPQHLEIIVFPGADGDFTLMEDSGHYSRQITPATTAITYRWRKDGATSALTVSPAQGDVHALPARRTWDFLFRGITDSDISVQADGASVDSDRRYDAETLTLQVTVADVSTRSEIRVTIGDTTMAADPRMEDVFDILRHAEMRYLTKEQAYAAIAENGIDALATMDSLEHVSGPDMEDCSDSHMPSAVRQALTEVLLRS</sequence>
<evidence type="ECO:0000313" key="11">
    <source>
        <dbReference type="Proteomes" id="UP000232654"/>
    </source>
</evidence>
<evidence type="ECO:0000313" key="13">
    <source>
        <dbReference type="Proteomes" id="UP000451234"/>
    </source>
</evidence>
<feature type="domain" description="DUF5110" evidence="1">
    <location>
        <begin position="141"/>
        <end position="210"/>
    </location>
</feature>
<dbReference type="PANTHER" id="PTHR43863">
    <property type="entry name" value="HYDROLASE, PUTATIVE (AFU_ORTHOLOGUE AFUA_1G03140)-RELATED"/>
    <property type="match status" value="1"/>
</dbReference>
<dbReference type="AlphaFoldDB" id="A0A2N0T459"/>
<evidence type="ECO:0000259" key="1">
    <source>
        <dbReference type="Pfam" id="PF17137"/>
    </source>
</evidence>
<dbReference type="PANTHER" id="PTHR43863:SF2">
    <property type="entry name" value="MALTASE-GLUCOAMYLASE"/>
    <property type="match status" value="1"/>
</dbReference>
<dbReference type="EMBL" id="PJDT01000003">
    <property type="protein sequence ID" value="PKC91244.1"/>
    <property type="molecule type" value="Genomic_DNA"/>
</dbReference>
<dbReference type="Pfam" id="PF21365">
    <property type="entry name" value="Glyco_hydro_31_3rd"/>
    <property type="match status" value="1"/>
</dbReference>
<dbReference type="EMBL" id="WDVF01000009">
    <property type="protein sequence ID" value="KAB7135529.1"/>
    <property type="molecule type" value="Genomic_DNA"/>
</dbReference>
<dbReference type="InterPro" id="IPR051816">
    <property type="entry name" value="Glycosyl_Hydrolase_31"/>
</dbReference>
<dbReference type="InterPro" id="IPR013780">
    <property type="entry name" value="Glyco_hydro_b"/>
</dbReference>
<evidence type="ECO:0000259" key="2">
    <source>
        <dbReference type="Pfam" id="PF21365"/>
    </source>
</evidence>
<reference evidence="10 12" key="2">
    <citation type="submission" date="2018-08" db="EMBL/GenBank/DDBJ databases">
        <title>A genome reference for cultivated species of the human gut microbiota.</title>
        <authorList>
            <person name="Zou Y."/>
            <person name="Xue W."/>
            <person name="Luo G."/>
        </authorList>
    </citation>
    <scope>NUCLEOTIDE SEQUENCE [LARGE SCALE GENOMIC DNA]</scope>
    <source>
        <strain evidence="10 12">AF11-12</strain>
    </source>
</reference>
<evidence type="ECO:0000313" key="6">
    <source>
        <dbReference type="EMBL" id="KAB7235510.1"/>
    </source>
</evidence>
<evidence type="ECO:0000313" key="14">
    <source>
        <dbReference type="Proteomes" id="UP000460333"/>
    </source>
</evidence>
<dbReference type="EMBL" id="QSAR01000010">
    <property type="protein sequence ID" value="RGW63700.1"/>
    <property type="molecule type" value="Genomic_DNA"/>
</dbReference>
<dbReference type="Proteomes" id="UP000460333">
    <property type="component" value="Unassembled WGS sequence"/>
</dbReference>
<dbReference type="Proteomes" id="UP000232654">
    <property type="component" value="Unassembled WGS sequence"/>
</dbReference>
<dbReference type="Proteomes" id="UP000461165">
    <property type="component" value="Unassembled WGS sequence"/>
</dbReference>
<dbReference type="Gene3D" id="3.20.20.80">
    <property type="entry name" value="Glycosidases"/>
    <property type="match status" value="1"/>
</dbReference>
<dbReference type="Proteomes" id="UP000265775">
    <property type="component" value="Unassembled WGS sequence"/>
</dbReference>
<keyword evidence="9" id="KW-0378">Hydrolase</keyword>
<accession>A0A2N0T459</accession>
<dbReference type="GO" id="GO:0016787">
    <property type="term" value="F:hydrolase activity"/>
    <property type="evidence" value="ECO:0007669"/>
    <property type="project" value="UniProtKB-KW"/>
</dbReference>
<dbReference type="Gene3D" id="2.60.40.1180">
    <property type="entry name" value="Golgi alpha-mannosidase II"/>
    <property type="match status" value="2"/>
</dbReference>
<dbReference type="EMBL" id="WDRV01000006">
    <property type="protein sequence ID" value="KAB7322792.1"/>
    <property type="molecule type" value="Genomic_DNA"/>
</dbReference>
<evidence type="ECO:0000313" key="10">
    <source>
        <dbReference type="EMBL" id="RGW63700.1"/>
    </source>
</evidence>
<dbReference type="EMBL" id="JAHOFX010000017">
    <property type="protein sequence ID" value="MBV3439165.1"/>
    <property type="molecule type" value="Genomic_DNA"/>
</dbReference>
<evidence type="ECO:0000313" key="4">
    <source>
        <dbReference type="EMBL" id="KAB7135529.1"/>
    </source>
</evidence>
<protein>
    <submittedName>
        <fullName evidence="3 9">Alpha-glucosidase</fullName>
    </submittedName>
</protein>
<gene>
    <name evidence="9" type="ORF">APC1503_0110</name>
    <name evidence="10" type="ORF">DWV59_08425</name>
    <name evidence="7" type="ORF">GBB65_06560</name>
    <name evidence="6" type="ORF">GBC43_06280</name>
    <name evidence="5" type="ORF">GBC45_06080</name>
    <name evidence="4" type="ORF">GBC97_05995</name>
    <name evidence="3" type="ORF">GBK08_05825</name>
    <name evidence="8" type="ORF">KSW34_09285</name>
</gene>
<evidence type="ECO:0000313" key="12">
    <source>
        <dbReference type="Proteomes" id="UP000265775"/>
    </source>
</evidence>
<dbReference type="Proteomes" id="UP000451234">
    <property type="component" value="Unassembled WGS sequence"/>
</dbReference>
<dbReference type="Proteomes" id="UP000478746">
    <property type="component" value="Unassembled WGS sequence"/>
</dbReference>
<evidence type="ECO:0000313" key="9">
    <source>
        <dbReference type="EMBL" id="PKC91244.1"/>
    </source>
</evidence>
<feature type="domain" description="Glycosyl hydrolase family 31 C-terminal" evidence="2">
    <location>
        <begin position="26"/>
        <end position="121"/>
    </location>
</feature>
<dbReference type="Proteomes" id="UP001195937">
    <property type="component" value="Unassembled WGS sequence"/>
</dbReference>
<comment type="caution">
    <text evidence="9">The sequence shown here is derived from an EMBL/GenBank/DDBJ whole genome shotgun (WGS) entry which is preliminary data.</text>
</comment>
<proteinExistence type="predicted"/>
<dbReference type="InterPro" id="IPR033403">
    <property type="entry name" value="DUF5110"/>
</dbReference>
<organism evidence="9 11">
    <name type="scientific">Bifidobacterium longum</name>
    <dbReference type="NCBI Taxonomy" id="216816"/>
    <lineage>
        <taxon>Bacteria</taxon>
        <taxon>Bacillati</taxon>
        <taxon>Actinomycetota</taxon>
        <taxon>Actinomycetes</taxon>
        <taxon>Bifidobacteriales</taxon>
        <taxon>Bifidobacteriaceae</taxon>
        <taxon>Bifidobacterium</taxon>
    </lineage>
</organism>
<evidence type="ECO:0000313" key="3">
    <source>
        <dbReference type="EMBL" id="KAB6838085.1"/>
    </source>
</evidence>
<evidence type="ECO:0000313" key="7">
    <source>
        <dbReference type="EMBL" id="KAB7322792.1"/>
    </source>
</evidence>
<evidence type="ECO:0000313" key="8">
    <source>
        <dbReference type="EMBL" id="MBV3439165.1"/>
    </source>
</evidence>
<evidence type="ECO:0000313" key="17">
    <source>
        <dbReference type="Proteomes" id="UP000478746"/>
    </source>
</evidence>